<comment type="caution">
    <text evidence="2">The sequence shown here is derived from an EMBL/GenBank/DDBJ whole genome shotgun (WGS) entry which is preliminary data.</text>
</comment>
<gene>
    <name evidence="2" type="ORF">G8N70_003652</name>
</gene>
<dbReference type="EMBL" id="DAAUQJ010000007">
    <property type="protein sequence ID" value="HAF2413300.1"/>
    <property type="molecule type" value="Genomic_DNA"/>
</dbReference>
<feature type="compositionally biased region" description="Polar residues" evidence="1">
    <location>
        <begin position="364"/>
        <end position="380"/>
    </location>
</feature>
<evidence type="ECO:0008006" key="3">
    <source>
        <dbReference type="Google" id="ProtNLM"/>
    </source>
</evidence>
<dbReference type="NCBIfam" id="NF040582">
    <property type="entry name" value="STY4528_fam"/>
    <property type="match status" value="1"/>
</dbReference>
<accession>A0A744CE65</accession>
<evidence type="ECO:0000313" key="2">
    <source>
        <dbReference type="EMBL" id="HAF2413300.1"/>
    </source>
</evidence>
<dbReference type="InterPro" id="IPR047749">
    <property type="entry name" value="STY4528-like"/>
</dbReference>
<organism evidence="2">
    <name type="scientific">Salmonella enterica</name>
    <name type="common">Salmonella choleraesuis</name>
    <dbReference type="NCBI Taxonomy" id="28901"/>
    <lineage>
        <taxon>Bacteria</taxon>
        <taxon>Pseudomonadati</taxon>
        <taxon>Pseudomonadota</taxon>
        <taxon>Gammaproteobacteria</taxon>
        <taxon>Enterobacterales</taxon>
        <taxon>Enterobacteriaceae</taxon>
        <taxon>Salmonella</taxon>
    </lineage>
</organism>
<reference evidence="2" key="2">
    <citation type="submission" date="2020-02" db="EMBL/GenBank/DDBJ databases">
        <authorList>
            <consortium name="NCBI Pathogen Detection Project"/>
        </authorList>
    </citation>
    <scope>NUCLEOTIDE SEQUENCE</scope>
    <source>
        <strain evidence="2">MA.CCC_P4</strain>
    </source>
</reference>
<sequence>MPGIRRTHGPVPLSDLFSEAFQYIDKAPSVSRLPEPKTTLTDGLIFSGNLHDNIPRALLLDKRLTPLERNAWQALRLLDAGGITAFPTYDQLAPWLASMPCTDKASHETVARALTVLRLTRWISLVCHRRDPKTGRIQGNLYVLHDEPLTLFEAIQLDRDYLGLVSNAMAHASKSVQRVGVYTLKELSEDPQLSGKTLPNNILTLTQHLSAQGWMLQKSYTQDMHMHNSEEGQNIRLRNCLSPTSESEAGEKASKTDALRNPKSDSTVHKKNKKEVRTVLRACVNLRLPERFMSLKAEQQKGAITALQTVEPEVLHQAILDEWDIRCHENKINNPAGYLFGIIQKAQRGEFQPWAGEKPANGLSAKTSEGQPAQPSEQQSYIPVTREVAQEHVNRLRSLLKY</sequence>
<evidence type="ECO:0000256" key="1">
    <source>
        <dbReference type="SAM" id="MobiDB-lite"/>
    </source>
</evidence>
<dbReference type="AlphaFoldDB" id="A0A744CE65"/>
<protein>
    <recommendedName>
        <fullName evidence="3">Helix-turn-helix domain-containing protein</fullName>
    </recommendedName>
</protein>
<name>A0A744CE65_SALER</name>
<feature type="region of interest" description="Disordered" evidence="1">
    <location>
        <begin position="354"/>
        <end position="380"/>
    </location>
</feature>
<reference evidence="2" key="1">
    <citation type="journal article" date="2018" name="Genome Biol.">
        <title>SKESA: strategic k-mer extension for scrupulous assemblies.</title>
        <authorList>
            <person name="Souvorov A."/>
            <person name="Agarwala R."/>
            <person name="Lipman D.J."/>
        </authorList>
    </citation>
    <scope>NUCLEOTIDE SEQUENCE</scope>
    <source>
        <strain evidence="2">MA.CCC_P4</strain>
    </source>
</reference>
<feature type="compositionally biased region" description="Basic and acidic residues" evidence="1">
    <location>
        <begin position="249"/>
        <end position="268"/>
    </location>
</feature>
<proteinExistence type="predicted"/>
<feature type="region of interest" description="Disordered" evidence="1">
    <location>
        <begin position="243"/>
        <end position="272"/>
    </location>
</feature>